<dbReference type="PANTHER" id="PTHR40633:SF1">
    <property type="entry name" value="GPI ANCHORED SERINE-THREONINE RICH PROTEIN (AFU_ORTHOLOGUE AFUA_1G03630)"/>
    <property type="match status" value="1"/>
</dbReference>
<evidence type="ECO:0000313" key="4">
    <source>
        <dbReference type="Proteomes" id="UP001049176"/>
    </source>
</evidence>
<dbReference type="KEGG" id="more:E1B28_013831"/>
<sequence>MSPSSTSTKLRPFLFAALSTLSTISAVVIPTAPGPGAVFNQGSKCSTSWVGDTEGKWNDMTIELMTGDNFRMIHLSTVGSGLDGNKDGTLDFTCPEVSPYSAIYFFQYSSSSSPGVLQWATRFTIADSNGNSVPPPETTQPDGANIPWGVGSLGGGGGTSGSSSSNGGSTDTSLIITSSTSTLASGASDSTTSSTSNPVTSTTSTTFATHSTTTSVVGTPITNVVGTGTGMTTVRNINTQATTGVGRATTTLGVSGTGDGNGLGANNTNTQNSNHGSSLRFDSFEFAGVKGSLPVSFVTVCLFSVLGVFL</sequence>
<evidence type="ECO:0000313" key="3">
    <source>
        <dbReference type="EMBL" id="KAG7085290.1"/>
    </source>
</evidence>
<dbReference type="PANTHER" id="PTHR40633">
    <property type="entry name" value="MATRIX PROTEIN, PUTATIVE (AFU_ORTHOLOGUE AFUA_8G05410)-RELATED"/>
    <property type="match status" value="1"/>
</dbReference>
<dbReference type="OrthoDB" id="2432613at2759"/>
<organism evidence="3 4">
    <name type="scientific">Marasmius oreades</name>
    <name type="common">fairy-ring Marasmius</name>
    <dbReference type="NCBI Taxonomy" id="181124"/>
    <lineage>
        <taxon>Eukaryota</taxon>
        <taxon>Fungi</taxon>
        <taxon>Dikarya</taxon>
        <taxon>Basidiomycota</taxon>
        <taxon>Agaricomycotina</taxon>
        <taxon>Agaricomycetes</taxon>
        <taxon>Agaricomycetidae</taxon>
        <taxon>Agaricales</taxon>
        <taxon>Marasmiineae</taxon>
        <taxon>Marasmiaceae</taxon>
        <taxon>Marasmius</taxon>
    </lineage>
</organism>
<feature type="chain" id="PRO_5040246474" evidence="2">
    <location>
        <begin position="27"/>
        <end position="310"/>
    </location>
</feature>
<gene>
    <name evidence="3" type="ORF">E1B28_013831</name>
</gene>
<dbReference type="Proteomes" id="UP001049176">
    <property type="component" value="Unassembled WGS sequence"/>
</dbReference>
<evidence type="ECO:0000256" key="2">
    <source>
        <dbReference type="SAM" id="SignalP"/>
    </source>
</evidence>
<name>A0A9P7RK23_9AGAR</name>
<feature type="region of interest" description="Disordered" evidence="1">
    <location>
        <begin position="128"/>
        <end position="205"/>
    </location>
</feature>
<reference evidence="3" key="1">
    <citation type="journal article" date="2021" name="Genome Biol. Evol.">
        <title>The assembled and annotated genome of the fairy-ring fungus Marasmius oreades.</title>
        <authorList>
            <person name="Hiltunen M."/>
            <person name="Ament-Velasquez S.L."/>
            <person name="Johannesson H."/>
        </authorList>
    </citation>
    <scope>NUCLEOTIDE SEQUENCE</scope>
    <source>
        <strain evidence="3">03SP1</strain>
    </source>
</reference>
<feature type="compositionally biased region" description="Low complexity" evidence="1">
    <location>
        <begin position="161"/>
        <end position="205"/>
    </location>
</feature>
<keyword evidence="4" id="KW-1185">Reference proteome</keyword>
<comment type="caution">
    <text evidence="3">The sequence shown here is derived from an EMBL/GenBank/DDBJ whole genome shotgun (WGS) entry which is preliminary data.</text>
</comment>
<dbReference type="AlphaFoldDB" id="A0A9P7RK23"/>
<dbReference type="GeneID" id="66082906"/>
<proteinExistence type="predicted"/>
<protein>
    <submittedName>
        <fullName evidence="3">Uncharacterized protein</fullName>
    </submittedName>
</protein>
<dbReference type="EMBL" id="MU249552">
    <property type="protein sequence ID" value="KAG7085290.1"/>
    <property type="molecule type" value="Genomic_DNA"/>
</dbReference>
<dbReference type="RefSeq" id="XP_043001761.1">
    <property type="nucleotide sequence ID" value="XM_043160635.1"/>
</dbReference>
<feature type="compositionally biased region" description="Gly residues" evidence="1">
    <location>
        <begin position="151"/>
        <end position="160"/>
    </location>
</feature>
<evidence type="ECO:0000256" key="1">
    <source>
        <dbReference type="SAM" id="MobiDB-lite"/>
    </source>
</evidence>
<feature type="signal peptide" evidence="2">
    <location>
        <begin position="1"/>
        <end position="26"/>
    </location>
</feature>
<dbReference type="InterPro" id="IPR052982">
    <property type="entry name" value="SRP1/TIP1-like"/>
</dbReference>
<accession>A0A9P7RK23</accession>
<keyword evidence="2" id="KW-0732">Signal</keyword>